<feature type="compositionally biased region" description="Basic and acidic residues" evidence="1">
    <location>
        <begin position="80"/>
        <end position="91"/>
    </location>
</feature>
<proteinExistence type="predicted"/>
<evidence type="ECO:0000313" key="3">
    <source>
        <dbReference type="Proteomes" id="UP001311915"/>
    </source>
</evidence>
<dbReference type="AlphaFoldDB" id="A0AAV9M6T3"/>
<protein>
    <submittedName>
        <fullName evidence="2">Uncharacterized protein</fullName>
    </submittedName>
</protein>
<evidence type="ECO:0000256" key="1">
    <source>
        <dbReference type="SAM" id="MobiDB-lite"/>
    </source>
</evidence>
<dbReference type="InterPro" id="IPR040256">
    <property type="entry name" value="At4g02000-like"/>
</dbReference>
<dbReference type="Proteomes" id="UP001311915">
    <property type="component" value="Unassembled WGS sequence"/>
</dbReference>
<comment type="caution">
    <text evidence="2">The sequence shown here is derived from an EMBL/GenBank/DDBJ whole genome shotgun (WGS) entry which is preliminary data.</text>
</comment>
<evidence type="ECO:0000313" key="2">
    <source>
        <dbReference type="EMBL" id="KAK4733567.1"/>
    </source>
</evidence>
<feature type="region of interest" description="Disordered" evidence="1">
    <location>
        <begin position="80"/>
        <end position="105"/>
    </location>
</feature>
<dbReference type="PANTHER" id="PTHR31286:SF179">
    <property type="entry name" value="RNASE H TYPE-1 DOMAIN-CONTAINING PROTEIN"/>
    <property type="match status" value="1"/>
</dbReference>
<reference evidence="2 3" key="1">
    <citation type="submission" date="2023-10" db="EMBL/GenBank/DDBJ databases">
        <title>Genome-Wide Identification Analysis in wild type Solanum Pinnatisectum Reveals Some Genes Defensing Phytophthora Infestans.</title>
        <authorList>
            <person name="Sun C."/>
        </authorList>
    </citation>
    <scope>NUCLEOTIDE SEQUENCE [LARGE SCALE GENOMIC DNA]</scope>
    <source>
        <strain evidence="2">LQN</strain>
        <tissue evidence="2">Leaf</tissue>
    </source>
</reference>
<dbReference type="EMBL" id="JAWPEI010000002">
    <property type="protein sequence ID" value="KAK4733567.1"/>
    <property type="molecule type" value="Genomic_DNA"/>
</dbReference>
<accession>A0AAV9M6T3</accession>
<gene>
    <name evidence="2" type="ORF">R3W88_007828</name>
</gene>
<sequence length="105" mass="12460">MATKNKTRPSCARVKVEVDLLREFPKRIKIGMRMRNKEVVEKWIKIKYDYVPKYCQTCMIQGHNEEQCYVVQPELHPYKEKNHEKGKKIDEQSSNDNGKGRSTFV</sequence>
<organism evidence="2 3">
    <name type="scientific">Solanum pinnatisectum</name>
    <name type="common">tansyleaf nightshade</name>
    <dbReference type="NCBI Taxonomy" id="50273"/>
    <lineage>
        <taxon>Eukaryota</taxon>
        <taxon>Viridiplantae</taxon>
        <taxon>Streptophyta</taxon>
        <taxon>Embryophyta</taxon>
        <taxon>Tracheophyta</taxon>
        <taxon>Spermatophyta</taxon>
        <taxon>Magnoliopsida</taxon>
        <taxon>eudicotyledons</taxon>
        <taxon>Gunneridae</taxon>
        <taxon>Pentapetalae</taxon>
        <taxon>asterids</taxon>
        <taxon>lamiids</taxon>
        <taxon>Solanales</taxon>
        <taxon>Solanaceae</taxon>
        <taxon>Solanoideae</taxon>
        <taxon>Solaneae</taxon>
        <taxon>Solanum</taxon>
    </lineage>
</organism>
<dbReference type="PANTHER" id="PTHR31286">
    <property type="entry name" value="GLYCINE-RICH CELL WALL STRUCTURAL PROTEIN 1.8-LIKE"/>
    <property type="match status" value="1"/>
</dbReference>
<keyword evidence="3" id="KW-1185">Reference proteome</keyword>
<name>A0AAV9M6T3_9SOLN</name>